<dbReference type="InterPro" id="IPR039425">
    <property type="entry name" value="RNA_pol_sigma-70-like"/>
</dbReference>
<dbReference type="InterPro" id="IPR013325">
    <property type="entry name" value="RNA_pol_sigma_r2"/>
</dbReference>
<dbReference type="InterPro" id="IPR036388">
    <property type="entry name" value="WH-like_DNA-bd_sf"/>
</dbReference>
<keyword evidence="2" id="KW-0805">Transcription regulation</keyword>
<protein>
    <submittedName>
        <fullName evidence="7">RNA polymerase sigma factor</fullName>
    </submittedName>
</protein>
<feature type="domain" description="RNA polymerase sigma factor 70 region 4 type 2" evidence="6">
    <location>
        <begin position="136"/>
        <end position="173"/>
    </location>
</feature>
<keyword evidence="4" id="KW-0804">Transcription</keyword>
<evidence type="ECO:0000256" key="4">
    <source>
        <dbReference type="ARBA" id="ARBA00023163"/>
    </source>
</evidence>
<dbReference type="Pfam" id="PF04542">
    <property type="entry name" value="Sigma70_r2"/>
    <property type="match status" value="1"/>
</dbReference>
<dbReference type="PANTHER" id="PTHR43133">
    <property type="entry name" value="RNA POLYMERASE ECF-TYPE SIGMA FACTO"/>
    <property type="match status" value="1"/>
</dbReference>
<sequence length="184" mass="19893">MHETEGGVEELAGAAAAGDEAALGALLERIRPEVLRRCSRVLPFHGDAEDATQDALLAVSRGIAGFEGRSKFTTWLYPLVARCAFATYRRLRDQAVPAEPDSPPIDPRRVSVLAGARVDVVEALAALREDRPHLVEAVVLRDLMGMEYAEVSERLGVPLGTVKSRINHGRSALRDLLTGHGQGH</sequence>
<keyword evidence="8" id="KW-1185">Reference proteome</keyword>
<feature type="domain" description="RNA polymerase sigma-70 region 2" evidence="5">
    <location>
        <begin position="26"/>
        <end position="91"/>
    </location>
</feature>
<dbReference type="InterPro" id="IPR013324">
    <property type="entry name" value="RNA_pol_sigma_r3/r4-like"/>
</dbReference>
<evidence type="ECO:0000313" key="8">
    <source>
        <dbReference type="Proteomes" id="UP001056455"/>
    </source>
</evidence>
<dbReference type="Gene3D" id="1.10.10.10">
    <property type="entry name" value="Winged helix-like DNA-binding domain superfamily/Winged helix DNA-binding domain"/>
    <property type="match status" value="1"/>
</dbReference>
<name>A0ABY4YW02_9MICO</name>
<dbReference type="Proteomes" id="UP001056455">
    <property type="component" value="Chromosome"/>
</dbReference>
<proteinExistence type="inferred from homology"/>
<organism evidence="7 8">
    <name type="scientific">Ornithinimicrobium faecis</name>
    <dbReference type="NCBI Taxonomy" id="2934158"/>
    <lineage>
        <taxon>Bacteria</taxon>
        <taxon>Bacillati</taxon>
        <taxon>Actinomycetota</taxon>
        <taxon>Actinomycetes</taxon>
        <taxon>Micrococcales</taxon>
        <taxon>Ornithinimicrobiaceae</taxon>
        <taxon>Ornithinimicrobium</taxon>
    </lineage>
</organism>
<comment type="similarity">
    <text evidence="1">Belongs to the sigma-70 factor family. ECF subfamily.</text>
</comment>
<evidence type="ECO:0000259" key="5">
    <source>
        <dbReference type="Pfam" id="PF04542"/>
    </source>
</evidence>
<evidence type="ECO:0000256" key="1">
    <source>
        <dbReference type="ARBA" id="ARBA00010641"/>
    </source>
</evidence>
<dbReference type="NCBIfam" id="TIGR02937">
    <property type="entry name" value="sigma70-ECF"/>
    <property type="match status" value="1"/>
</dbReference>
<accession>A0ABY4YW02</accession>
<dbReference type="Pfam" id="PF08281">
    <property type="entry name" value="Sigma70_r4_2"/>
    <property type="match status" value="1"/>
</dbReference>
<dbReference type="InterPro" id="IPR007627">
    <property type="entry name" value="RNA_pol_sigma70_r2"/>
</dbReference>
<keyword evidence="3" id="KW-0731">Sigma factor</keyword>
<evidence type="ECO:0000259" key="6">
    <source>
        <dbReference type="Pfam" id="PF08281"/>
    </source>
</evidence>
<reference evidence="7" key="1">
    <citation type="submission" date="2022-06" db="EMBL/GenBank/DDBJ databases">
        <title>Ornithinimicrobium HY1793.</title>
        <authorList>
            <person name="Huang Y."/>
        </authorList>
    </citation>
    <scope>NUCLEOTIDE SEQUENCE</scope>
    <source>
        <strain evidence="7">HY1793</strain>
    </source>
</reference>
<gene>
    <name evidence="7" type="ORF">NF556_01345</name>
</gene>
<dbReference type="SUPFAM" id="SSF88659">
    <property type="entry name" value="Sigma3 and sigma4 domains of RNA polymerase sigma factors"/>
    <property type="match status" value="1"/>
</dbReference>
<dbReference type="RefSeq" id="WP_252593713.1">
    <property type="nucleotide sequence ID" value="NZ_CP099489.1"/>
</dbReference>
<evidence type="ECO:0000256" key="3">
    <source>
        <dbReference type="ARBA" id="ARBA00023082"/>
    </source>
</evidence>
<dbReference type="PANTHER" id="PTHR43133:SF25">
    <property type="entry name" value="RNA POLYMERASE SIGMA FACTOR RFAY-RELATED"/>
    <property type="match status" value="1"/>
</dbReference>
<evidence type="ECO:0000256" key="2">
    <source>
        <dbReference type="ARBA" id="ARBA00023015"/>
    </source>
</evidence>
<evidence type="ECO:0000313" key="7">
    <source>
        <dbReference type="EMBL" id="USQ80337.1"/>
    </source>
</evidence>
<dbReference type="EMBL" id="CP099489">
    <property type="protein sequence ID" value="USQ80337.1"/>
    <property type="molecule type" value="Genomic_DNA"/>
</dbReference>
<dbReference type="SUPFAM" id="SSF88946">
    <property type="entry name" value="Sigma2 domain of RNA polymerase sigma factors"/>
    <property type="match status" value="1"/>
</dbReference>
<dbReference type="InterPro" id="IPR013249">
    <property type="entry name" value="RNA_pol_sigma70_r4_t2"/>
</dbReference>
<dbReference type="Gene3D" id="1.10.1740.10">
    <property type="match status" value="1"/>
</dbReference>
<dbReference type="InterPro" id="IPR014284">
    <property type="entry name" value="RNA_pol_sigma-70_dom"/>
</dbReference>